<dbReference type="Pfam" id="PF13649">
    <property type="entry name" value="Methyltransf_25"/>
    <property type="match status" value="1"/>
</dbReference>
<dbReference type="EMBL" id="JACCFM010000001">
    <property type="protein sequence ID" value="NYJ20111.1"/>
    <property type="molecule type" value="Genomic_DNA"/>
</dbReference>
<evidence type="ECO:0000256" key="3">
    <source>
        <dbReference type="ARBA" id="ARBA00022691"/>
    </source>
</evidence>
<dbReference type="RefSeq" id="WP_179578767.1">
    <property type="nucleotide sequence ID" value="NZ_JACCFM010000001.1"/>
</dbReference>
<keyword evidence="3" id="KW-0949">S-adenosyl-L-methionine</keyword>
<dbReference type="GO" id="GO:0032259">
    <property type="term" value="P:methylation"/>
    <property type="evidence" value="ECO:0007669"/>
    <property type="project" value="UniProtKB-KW"/>
</dbReference>
<dbReference type="PANTHER" id="PTHR43464">
    <property type="entry name" value="METHYLTRANSFERASE"/>
    <property type="match status" value="1"/>
</dbReference>
<evidence type="ECO:0000313" key="6">
    <source>
        <dbReference type="EMBL" id="NYJ20111.1"/>
    </source>
</evidence>
<sequence length="234" mass="25183">MDENIENPEKFWEDLYAGRAARPLDSGPNAVLAAIMTGLGLPAGDALDLGCAEGADAVWLGQLGWNVTGVDVSETALERARARAEHAGLGGRIRTERHDLGGSFPTGHFDLVNAQYLQTPLTFPRARVLRQAAAAVRPGGLLLIVDHASVAPWSWNRGLDAVFPTPRETLATLDLHPGDWIEHRVEAATRQAIGPGGQRATVTDNVMALHRRAHETGEATRARGSHVVPRSRTH</sequence>
<evidence type="ECO:0000256" key="2">
    <source>
        <dbReference type="ARBA" id="ARBA00022679"/>
    </source>
</evidence>
<protein>
    <submittedName>
        <fullName evidence="6">SAM-dependent methyltransferase</fullName>
    </submittedName>
</protein>
<organism evidence="6 7">
    <name type="scientific">Glaciibacter psychrotolerans</name>
    <dbReference type="NCBI Taxonomy" id="670054"/>
    <lineage>
        <taxon>Bacteria</taxon>
        <taxon>Bacillati</taxon>
        <taxon>Actinomycetota</taxon>
        <taxon>Actinomycetes</taxon>
        <taxon>Micrococcales</taxon>
        <taxon>Microbacteriaceae</taxon>
        <taxon>Glaciibacter</taxon>
    </lineage>
</organism>
<dbReference type="Proteomes" id="UP000537260">
    <property type="component" value="Unassembled WGS sequence"/>
</dbReference>
<dbReference type="GO" id="GO:0008168">
    <property type="term" value="F:methyltransferase activity"/>
    <property type="evidence" value="ECO:0007669"/>
    <property type="project" value="UniProtKB-KW"/>
</dbReference>
<feature type="region of interest" description="Disordered" evidence="4">
    <location>
        <begin position="214"/>
        <end position="234"/>
    </location>
</feature>
<dbReference type="CDD" id="cd02440">
    <property type="entry name" value="AdoMet_MTases"/>
    <property type="match status" value="1"/>
</dbReference>
<dbReference type="Gene3D" id="3.40.50.150">
    <property type="entry name" value="Vaccinia Virus protein VP39"/>
    <property type="match status" value="1"/>
</dbReference>
<evidence type="ECO:0000259" key="5">
    <source>
        <dbReference type="Pfam" id="PF13649"/>
    </source>
</evidence>
<dbReference type="AlphaFoldDB" id="A0A7Z0EEE1"/>
<evidence type="ECO:0000256" key="1">
    <source>
        <dbReference type="ARBA" id="ARBA00022603"/>
    </source>
</evidence>
<dbReference type="SUPFAM" id="SSF53335">
    <property type="entry name" value="S-adenosyl-L-methionine-dependent methyltransferases"/>
    <property type="match status" value="1"/>
</dbReference>
<dbReference type="PANTHER" id="PTHR43464:SF19">
    <property type="entry name" value="UBIQUINONE BIOSYNTHESIS O-METHYLTRANSFERASE, MITOCHONDRIAL"/>
    <property type="match status" value="1"/>
</dbReference>
<keyword evidence="7" id="KW-1185">Reference proteome</keyword>
<accession>A0A7Z0EEE1</accession>
<keyword evidence="1 6" id="KW-0489">Methyltransferase</keyword>
<comment type="caution">
    <text evidence="6">The sequence shown here is derived from an EMBL/GenBank/DDBJ whole genome shotgun (WGS) entry which is preliminary data.</text>
</comment>
<reference evidence="6 7" key="1">
    <citation type="submission" date="2020-07" db="EMBL/GenBank/DDBJ databases">
        <title>Sequencing the genomes of 1000 actinobacteria strains.</title>
        <authorList>
            <person name="Klenk H.-P."/>
        </authorList>
    </citation>
    <scope>NUCLEOTIDE SEQUENCE [LARGE SCALE GENOMIC DNA]</scope>
    <source>
        <strain evidence="6 7">LI1</strain>
    </source>
</reference>
<evidence type="ECO:0000313" key="7">
    <source>
        <dbReference type="Proteomes" id="UP000537260"/>
    </source>
</evidence>
<feature type="domain" description="Methyltransferase" evidence="5">
    <location>
        <begin position="47"/>
        <end position="140"/>
    </location>
</feature>
<gene>
    <name evidence="6" type="ORF">HNR05_001902</name>
</gene>
<proteinExistence type="predicted"/>
<dbReference type="InterPro" id="IPR041698">
    <property type="entry name" value="Methyltransf_25"/>
</dbReference>
<keyword evidence="2 6" id="KW-0808">Transferase</keyword>
<evidence type="ECO:0000256" key="4">
    <source>
        <dbReference type="SAM" id="MobiDB-lite"/>
    </source>
</evidence>
<dbReference type="InterPro" id="IPR029063">
    <property type="entry name" value="SAM-dependent_MTases_sf"/>
</dbReference>
<name>A0A7Z0EEE1_9MICO</name>